<dbReference type="SUPFAM" id="SSF56925">
    <property type="entry name" value="OMPA-like"/>
    <property type="match status" value="1"/>
</dbReference>
<evidence type="ECO:0000313" key="12">
    <source>
        <dbReference type="EMBL" id="SFV69629.1"/>
    </source>
</evidence>
<dbReference type="PANTHER" id="PTHR30329">
    <property type="entry name" value="STATOR ELEMENT OF FLAGELLAR MOTOR COMPLEX"/>
    <property type="match status" value="1"/>
</dbReference>
<dbReference type="GO" id="GO:0009279">
    <property type="term" value="C:cell outer membrane"/>
    <property type="evidence" value="ECO:0007669"/>
    <property type="project" value="UniProtKB-SubCell"/>
</dbReference>
<evidence type="ECO:0000256" key="7">
    <source>
        <dbReference type="ARBA" id="ARBA00023114"/>
    </source>
</evidence>
<dbReference type="InterPro" id="IPR011250">
    <property type="entry name" value="OMP/PagP_B-barrel"/>
</dbReference>
<keyword evidence="8" id="KW-0472">Membrane</keyword>
<keyword evidence="7" id="KW-0626">Porin</keyword>
<evidence type="ECO:0000256" key="9">
    <source>
        <dbReference type="ARBA" id="ARBA00023237"/>
    </source>
</evidence>
<gene>
    <name evidence="12" type="ORF">MNB_SM-5-1078</name>
</gene>
<evidence type="ECO:0000256" key="1">
    <source>
        <dbReference type="ARBA" id="ARBA00004571"/>
    </source>
</evidence>
<feature type="region of interest" description="Disordered" evidence="10">
    <location>
        <begin position="360"/>
        <end position="384"/>
    </location>
</feature>
<dbReference type="InterPro" id="IPR028974">
    <property type="entry name" value="TSP_type-3_rpt"/>
</dbReference>
<keyword evidence="2" id="KW-0813">Transport</keyword>
<dbReference type="InterPro" id="IPR036737">
    <property type="entry name" value="OmpA-like_sf"/>
</dbReference>
<feature type="domain" description="OmpA-like" evidence="11">
    <location>
        <begin position="279"/>
        <end position="395"/>
    </location>
</feature>
<dbReference type="GO" id="GO:0015288">
    <property type="term" value="F:porin activity"/>
    <property type="evidence" value="ECO:0007669"/>
    <property type="project" value="UniProtKB-KW"/>
</dbReference>
<dbReference type="Gene3D" id="4.10.1080.10">
    <property type="entry name" value="TSP type-3 repeat"/>
    <property type="match status" value="1"/>
</dbReference>
<evidence type="ECO:0000256" key="5">
    <source>
        <dbReference type="ARBA" id="ARBA00022729"/>
    </source>
</evidence>
<dbReference type="PROSITE" id="PS51123">
    <property type="entry name" value="OMPA_2"/>
    <property type="match status" value="1"/>
</dbReference>
<keyword evidence="9" id="KW-0998">Cell outer membrane</keyword>
<dbReference type="InterPro" id="IPR006665">
    <property type="entry name" value="OmpA-like"/>
</dbReference>
<dbReference type="Pfam" id="PF13505">
    <property type="entry name" value="OMP_b-brl"/>
    <property type="match status" value="1"/>
</dbReference>
<evidence type="ECO:0000259" key="11">
    <source>
        <dbReference type="PROSITE" id="PS51123"/>
    </source>
</evidence>
<evidence type="ECO:0000256" key="3">
    <source>
        <dbReference type="ARBA" id="ARBA00022452"/>
    </source>
</evidence>
<dbReference type="CDD" id="cd07185">
    <property type="entry name" value="OmpA_C-like"/>
    <property type="match status" value="1"/>
</dbReference>
<evidence type="ECO:0000256" key="4">
    <source>
        <dbReference type="ARBA" id="ARBA00022692"/>
    </source>
</evidence>
<dbReference type="Pfam" id="PF00691">
    <property type="entry name" value="OmpA"/>
    <property type="match status" value="1"/>
</dbReference>
<keyword evidence="4" id="KW-0812">Transmembrane</keyword>
<comment type="subcellular location">
    <subcellularLocation>
        <location evidence="1">Cell outer membrane</location>
        <topology evidence="1">Multi-pass membrane protein</topology>
    </subcellularLocation>
</comment>
<proteinExistence type="predicted"/>
<dbReference type="PANTHER" id="PTHR30329:SF21">
    <property type="entry name" value="LIPOPROTEIN YIAD-RELATED"/>
    <property type="match status" value="1"/>
</dbReference>
<dbReference type="Pfam" id="PF02412">
    <property type="entry name" value="TSP_3"/>
    <property type="match status" value="3"/>
</dbReference>
<dbReference type="InterPro" id="IPR003367">
    <property type="entry name" value="Thrombospondin_3-like_rpt"/>
</dbReference>
<dbReference type="GO" id="GO:0006811">
    <property type="term" value="P:monoatomic ion transport"/>
    <property type="evidence" value="ECO:0007669"/>
    <property type="project" value="UniProtKB-KW"/>
</dbReference>
<protein>
    <submittedName>
        <fullName evidence="12">Outer membrane protein A</fullName>
    </submittedName>
</protein>
<dbReference type="GO" id="GO:0005509">
    <property type="term" value="F:calcium ion binding"/>
    <property type="evidence" value="ECO:0007669"/>
    <property type="project" value="InterPro"/>
</dbReference>
<accession>A0A1W1CV35</accession>
<dbReference type="AlphaFoldDB" id="A0A1W1CV35"/>
<keyword evidence="5" id="KW-0732">Signal</keyword>
<evidence type="ECO:0000256" key="6">
    <source>
        <dbReference type="ARBA" id="ARBA00023065"/>
    </source>
</evidence>
<evidence type="ECO:0000256" key="10">
    <source>
        <dbReference type="SAM" id="MobiDB-lite"/>
    </source>
</evidence>
<keyword evidence="3" id="KW-1134">Transmembrane beta strand</keyword>
<reference evidence="12" key="1">
    <citation type="submission" date="2016-10" db="EMBL/GenBank/DDBJ databases">
        <authorList>
            <person name="de Groot N.N."/>
        </authorList>
    </citation>
    <scope>NUCLEOTIDE SEQUENCE</scope>
</reference>
<dbReference type="PRINTS" id="PR01023">
    <property type="entry name" value="NAFLGMOTY"/>
</dbReference>
<evidence type="ECO:0000256" key="2">
    <source>
        <dbReference type="ARBA" id="ARBA00022448"/>
    </source>
</evidence>
<dbReference type="SUPFAM" id="SSF103088">
    <property type="entry name" value="OmpA-like"/>
    <property type="match status" value="1"/>
</dbReference>
<dbReference type="InterPro" id="IPR050330">
    <property type="entry name" value="Bact_OuterMem_StrucFunc"/>
</dbReference>
<dbReference type="SUPFAM" id="SSF103647">
    <property type="entry name" value="TSP type-3 repeat"/>
    <property type="match status" value="1"/>
</dbReference>
<dbReference type="Gene3D" id="2.40.160.20">
    <property type="match status" value="1"/>
</dbReference>
<name>A0A1W1CV35_9ZZZZ</name>
<dbReference type="EMBL" id="FPHH01000125">
    <property type="protein sequence ID" value="SFV69629.1"/>
    <property type="molecule type" value="Genomic_DNA"/>
</dbReference>
<dbReference type="GO" id="GO:0046930">
    <property type="term" value="C:pore complex"/>
    <property type="evidence" value="ECO:0007669"/>
    <property type="project" value="UniProtKB-KW"/>
</dbReference>
<dbReference type="InterPro" id="IPR006664">
    <property type="entry name" value="OMP_bac"/>
</dbReference>
<sequence length="395" mass="42105">MIKLLLIPALLGSMAVADNYKYELSPMIGYNIAEGNLGIKNKGYFTGGLEFQINSTKSKLSPELSLYYAPSVDYSGSGDTDVIRGAFNGVYTYDKLGTVTPFSKVGLGIEGFTTNKNNNNDRFFFDAGVGAKVNFTDNLALKLEAIYMLKPTTLHAGNADSNLMTLVGLTYSFGAQAQKKSPVVTAPVAVDSDGDGVLDTNDKCPNTPDNTTVDVTGCPVAQDDDNDGVLNILDKCPNTPAGVQVDAKGCKINPDLDGDGVLNAQDMCPDTPANSAVDQNGCPATITLDIQFQTNSYTVTSDSFANLDKYASFLKKNPNYSAQIVGYTDNRGAASYNQRLSEKRAQEVVKMLEARGVSSSQLSAKGMGEANPIADNTTAAGRAQNRRIEAQLTHK</sequence>
<organism evidence="12">
    <name type="scientific">hydrothermal vent metagenome</name>
    <dbReference type="NCBI Taxonomy" id="652676"/>
    <lineage>
        <taxon>unclassified sequences</taxon>
        <taxon>metagenomes</taxon>
        <taxon>ecological metagenomes</taxon>
    </lineage>
</organism>
<dbReference type="GO" id="GO:0007155">
    <property type="term" value="P:cell adhesion"/>
    <property type="evidence" value="ECO:0007669"/>
    <property type="project" value="InterPro"/>
</dbReference>
<dbReference type="Gene3D" id="3.30.1330.60">
    <property type="entry name" value="OmpA-like domain"/>
    <property type="match status" value="1"/>
</dbReference>
<dbReference type="PRINTS" id="PR01021">
    <property type="entry name" value="OMPADOMAIN"/>
</dbReference>
<keyword evidence="6" id="KW-0406">Ion transport</keyword>
<dbReference type="InterPro" id="IPR027385">
    <property type="entry name" value="Beta-barrel_OMP"/>
</dbReference>
<evidence type="ECO:0000256" key="8">
    <source>
        <dbReference type="ARBA" id="ARBA00023136"/>
    </source>
</evidence>